<dbReference type="Proteomes" id="UP001257627">
    <property type="component" value="Unassembled WGS sequence"/>
</dbReference>
<gene>
    <name evidence="2" type="ORF">PU648_13595</name>
</gene>
<keyword evidence="3" id="KW-1185">Reference proteome</keyword>
<feature type="domain" description="UspA" evidence="1">
    <location>
        <begin position="6"/>
        <end position="133"/>
    </location>
</feature>
<sequence length="156" mass="16429">MVAAGQVVVGVSGSLAGLAALRTAARAARSSGRVLVAVLAWEPPEGEVLHARNSDSAWAARCAREAAARLDRAFEEAFGGTPSVVRARPDRALCRLAAHPDDLLVIGARARARRAAVRRQVSAHARCPVLTVPAPAFARREYRALCRATARDFAAG</sequence>
<dbReference type="RefSeq" id="WP_143609612.1">
    <property type="nucleotide sequence ID" value="NZ_CP107955.1"/>
</dbReference>
<dbReference type="SUPFAM" id="SSF52402">
    <property type="entry name" value="Adenine nucleotide alpha hydrolases-like"/>
    <property type="match status" value="1"/>
</dbReference>
<dbReference type="InterPro" id="IPR014729">
    <property type="entry name" value="Rossmann-like_a/b/a_fold"/>
</dbReference>
<accession>A0ABU3UHT6</accession>
<protein>
    <submittedName>
        <fullName evidence="2">Universal stress protein</fullName>
    </submittedName>
</protein>
<evidence type="ECO:0000313" key="2">
    <source>
        <dbReference type="EMBL" id="MDU8993365.1"/>
    </source>
</evidence>
<dbReference type="InterPro" id="IPR006016">
    <property type="entry name" value="UspA"/>
</dbReference>
<comment type="caution">
    <text evidence="2">The sequence shown here is derived from an EMBL/GenBank/DDBJ whole genome shotgun (WGS) entry which is preliminary data.</text>
</comment>
<evidence type="ECO:0000259" key="1">
    <source>
        <dbReference type="Pfam" id="PF00582"/>
    </source>
</evidence>
<organism evidence="2 3">
    <name type="scientific">Streptomyces mirabilis</name>
    <dbReference type="NCBI Taxonomy" id="68239"/>
    <lineage>
        <taxon>Bacteria</taxon>
        <taxon>Bacillati</taxon>
        <taxon>Actinomycetota</taxon>
        <taxon>Actinomycetes</taxon>
        <taxon>Kitasatosporales</taxon>
        <taxon>Streptomycetaceae</taxon>
        <taxon>Streptomyces</taxon>
    </lineage>
</organism>
<proteinExistence type="predicted"/>
<reference evidence="2 3" key="1">
    <citation type="submission" date="2023-02" db="EMBL/GenBank/DDBJ databases">
        <authorList>
            <person name="Maleckis M."/>
        </authorList>
    </citation>
    <scope>NUCLEOTIDE SEQUENCE [LARGE SCALE GENOMIC DNA]</scope>
    <source>
        <strain evidence="2 3">P8-A2</strain>
    </source>
</reference>
<dbReference type="Gene3D" id="3.40.50.620">
    <property type="entry name" value="HUPs"/>
    <property type="match status" value="1"/>
</dbReference>
<name>A0ABU3UHT6_9ACTN</name>
<evidence type="ECO:0000313" key="3">
    <source>
        <dbReference type="Proteomes" id="UP001257627"/>
    </source>
</evidence>
<dbReference type="EMBL" id="JARAKF010000001">
    <property type="protein sequence ID" value="MDU8993365.1"/>
    <property type="molecule type" value="Genomic_DNA"/>
</dbReference>
<dbReference type="Pfam" id="PF00582">
    <property type="entry name" value="Usp"/>
    <property type="match status" value="1"/>
</dbReference>